<dbReference type="InterPro" id="IPR002994">
    <property type="entry name" value="Surf1/Shy1"/>
</dbReference>
<protein>
    <recommendedName>
        <fullName evidence="6">SURF1-like protein</fullName>
    </recommendedName>
</protein>
<dbReference type="GO" id="GO:0005886">
    <property type="term" value="C:plasma membrane"/>
    <property type="evidence" value="ECO:0007669"/>
    <property type="project" value="UniProtKB-SubCell"/>
</dbReference>
<dbReference type="PANTHER" id="PTHR23427:SF2">
    <property type="entry name" value="SURFEIT LOCUS PROTEIN 1"/>
    <property type="match status" value="1"/>
</dbReference>
<dbReference type="AlphaFoldDB" id="A0A432ZTH7"/>
<dbReference type="OrthoDB" id="9789940at2"/>
<dbReference type="PANTHER" id="PTHR23427">
    <property type="entry name" value="SURFEIT LOCUS PROTEIN"/>
    <property type="match status" value="1"/>
</dbReference>
<evidence type="ECO:0000313" key="8">
    <source>
        <dbReference type="Proteomes" id="UP000287996"/>
    </source>
</evidence>
<keyword evidence="6" id="KW-1003">Cell membrane</keyword>
<dbReference type="PROSITE" id="PS50895">
    <property type="entry name" value="SURF1"/>
    <property type="match status" value="1"/>
</dbReference>
<evidence type="ECO:0000256" key="1">
    <source>
        <dbReference type="ARBA" id="ARBA00004370"/>
    </source>
</evidence>
<feature type="transmembrane region" description="Helical" evidence="6">
    <location>
        <begin position="6"/>
        <end position="30"/>
    </location>
</feature>
<comment type="subcellular location">
    <subcellularLocation>
        <location evidence="6">Cell membrane</location>
        <topology evidence="6">Multi-pass membrane protein</topology>
    </subcellularLocation>
    <subcellularLocation>
        <location evidence="1">Membrane</location>
    </subcellularLocation>
</comment>
<dbReference type="Pfam" id="PF02104">
    <property type="entry name" value="SURF1"/>
    <property type="match status" value="1"/>
</dbReference>
<dbReference type="InterPro" id="IPR045214">
    <property type="entry name" value="Surf1/Surf4"/>
</dbReference>
<reference evidence="7 8" key="1">
    <citation type="journal article" date="2011" name="Front. Microbiol.">
        <title>Genomic signatures of strain selection and enhancement in Bacillus atrophaeus var. globigii, a historical biowarfare simulant.</title>
        <authorList>
            <person name="Gibbons H.S."/>
            <person name="Broomall S.M."/>
            <person name="McNew L.A."/>
            <person name="Daligault H."/>
            <person name="Chapman C."/>
            <person name="Bruce D."/>
            <person name="Karavis M."/>
            <person name="Krepps M."/>
            <person name="McGregor P.A."/>
            <person name="Hong C."/>
            <person name="Park K.H."/>
            <person name="Akmal A."/>
            <person name="Feldman A."/>
            <person name="Lin J.S."/>
            <person name="Chang W.E."/>
            <person name="Higgs B.W."/>
            <person name="Demirev P."/>
            <person name="Lindquist J."/>
            <person name="Liem A."/>
            <person name="Fochler E."/>
            <person name="Read T.D."/>
            <person name="Tapia R."/>
            <person name="Johnson S."/>
            <person name="Bishop-Lilly K.A."/>
            <person name="Detter C."/>
            <person name="Han C."/>
            <person name="Sozhamannan S."/>
            <person name="Rosenzweig C.N."/>
            <person name="Skowronski E.W."/>
        </authorList>
    </citation>
    <scope>NUCLEOTIDE SEQUENCE [LARGE SCALE GENOMIC DNA]</scope>
    <source>
        <strain evidence="7 8">CC-PW-9</strain>
    </source>
</reference>
<comment type="similarity">
    <text evidence="2 6">Belongs to the SURF1 family.</text>
</comment>
<evidence type="ECO:0000256" key="6">
    <source>
        <dbReference type="RuleBase" id="RU363076"/>
    </source>
</evidence>
<evidence type="ECO:0000313" key="7">
    <source>
        <dbReference type="EMBL" id="RUO81152.1"/>
    </source>
</evidence>
<keyword evidence="5 6" id="KW-0472">Membrane</keyword>
<dbReference type="Proteomes" id="UP000287996">
    <property type="component" value="Unassembled WGS sequence"/>
</dbReference>
<evidence type="ECO:0000256" key="2">
    <source>
        <dbReference type="ARBA" id="ARBA00007165"/>
    </source>
</evidence>
<evidence type="ECO:0000256" key="4">
    <source>
        <dbReference type="ARBA" id="ARBA00022989"/>
    </source>
</evidence>
<keyword evidence="4 6" id="KW-1133">Transmembrane helix</keyword>
<comment type="caution">
    <text evidence="7">The sequence shown here is derived from an EMBL/GenBank/DDBJ whole genome shotgun (WGS) entry which is preliminary data.</text>
</comment>
<dbReference type="RefSeq" id="WP_126841148.1">
    <property type="nucleotide sequence ID" value="NZ_PIQH01000002.1"/>
</dbReference>
<organism evidence="7 8">
    <name type="scientific">Idiomarina tyrosinivorans</name>
    <dbReference type="NCBI Taxonomy" id="1445662"/>
    <lineage>
        <taxon>Bacteria</taxon>
        <taxon>Pseudomonadati</taxon>
        <taxon>Pseudomonadota</taxon>
        <taxon>Gammaproteobacteria</taxon>
        <taxon>Alteromonadales</taxon>
        <taxon>Idiomarinaceae</taxon>
        <taxon>Idiomarina</taxon>
    </lineage>
</organism>
<evidence type="ECO:0000256" key="5">
    <source>
        <dbReference type="ARBA" id="ARBA00023136"/>
    </source>
</evidence>
<name>A0A432ZTH7_9GAMM</name>
<feature type="transmembrane region" description="Helical" evidence="6">
    <location>
        <begin position="214"/>
        <end position="232"/>
    </location>
</feature>
<dbReference type="CDD" id="cd06662">
    <property type="entry name" value="SURF1"/>
    <property type="match status" value="1"/>
</dbReference>
<sequence>MTLNRINIAVPFIATAITLLAIVVLVKLGFWQLDRAHQKQQLFADFEHASQQQPESLTSLEQPQRYQSVAVSGHFDPTHYLLLDNQIFKSQVGYQVIGVFTPDVGNQKLLVNLGWVAAPASRQQLPQVTIPSQQMQISGYAYSPSDNVFAKQVIQFAGKPWPQRIQKLDIPSLQKQLQQPLAAWVLLLDQQYPWAWPREWRPQVMPASRHQAYAIQWFSLAAACAIIYILALRKYYFKKQQEGSE</sequence>
<dbReference type="EMBL" id="PIQH01000002">
    <property type="protein sequence ID" value="RUO81152.1"/>
    <property type="molecule type" value="Genomic_DNA"/>
</dbReference>
<accession>A0A432ZTH7</accession>
<evidence type="ECO:0000256" key="3">
    <source>
        <dbReference type="ARBA" id="ARBA00022692"/>
    </source>
</evidence>
<keyword evidence="3 6" id="KW-0812">Transmembrane</keyword>
<gene>
    <name evidence="7" type="ORF">CWI84_03305</name>
</gene>
<keyword evidence="8" id="KW-1185">Reference proteome</keyword>
<proteinExistence type="inferred from homology"/>